<reference evidence="1" key="1">
    <citation type="submission" date="2022-11" db="UniProtKB">
        <authorList>
            <consortium name="EnsemblMetazoa"/>
        </authorList>
    </citation>
    <scope>IDENTIFICATION</scope>
</reference>
<dbReference type="AlphaFoldDB" id="A0A913XUB7"/>
<protein>
    <submittedName>
        <fullName evidence="1">Uncharacterized protein</fullName>
    </submittedName>
</protein>
<dbReference type="RefSeq" id="XP_020909919.1">
    <property type="nucleotide sequence ID" value="XM_021054260.2"/>
</dbReference>
<organism evidence="1 2">
    <name type="scientific">Exaiptasia diaphana</name>
    <name type="common">Tropical sea anemone</name>
    <name type="synonym">Aiptasia pulchella</name>
    <dbReference type="NCBI Taxonomy" id="2652724"/>
    <lineage>
        <taxon>Eukaryota</taxon>
        <taxon>Metazoa</taxon>
        <taxon>Cnidaria</taxon>
        <taxon>Anthozoa</taxon>
        <taxon>Hexacorallia</taxon>
        <taxon>Actiniaria</taxon>
        <taxon>Aiptasiidae</taxon>
        <taxon>Exaiptasia</taxon>
    </lineage>
</organism>
<accession>A0A913XUB7</accession>
<dbReference type="EnsemblMetazoa" id="XM_021054260.2">
    <property type="protein sequence ID" value="XP_020909919.1"/>
    <property type="gene ID" value="LOC110247793"/>
</dbReference>
<evidence type="ECO:0000313" key="2">
    <source>
        <dbReference type="Proteomes" id="UP000887567"/>
    </source>
</evidence>
<dbReference type="KEGG" id="epa:110247793"/>
<keyword evidence="2" id="KW-1185">Reference proteome</keyword>
<evidence type="ECO:0000313" key="1">
    <source>
        <dbReference type="EnsemblMetazoa" id="XP_020909919.1"/>
    </source>
</evidence>
<proteinExistence type="predicted"/>
<name>A0A913XUB7_EXADI</name>
<dbReference type="GeneID" id="110247793"/>
<dbReference type="Proteomes" id="UP000887567">
    <property type="component" value="Unplaced"/>
</dbReference>
<sequence>MREAVGKMKPRMTGEEIGWWERTIEEEQAKIKQWNELSDCQYKEAGKAFDLLSFRYHPPDPDPETYDEEYEKRREMLQKQIDKRNTFKPVNKTIYCYFPYFTVINVQMKYLFLRFYWSRRQSSCAELYSKDTITQV</sequence>